<dbReference type="RefSeq" id="WP_058317137.1">
    <property type="nucleotide sequence ID" value="NZ_CYSF01000001.1"/>
</dbReference>
<reference evidence="2 3" key="1">
    <citation type="submission" date="2015-09" db="EMBL/GenBank/DDBJ databases">
        <authorList>
            <consortium name="Swine Surveillance"/>
        </authorList>
    </citation>
    <scope>NUCLEOTIDE SEQUENCE [LARGE SCALE GENOMIC DNA]</scope>
    <source>
        <strain evidence="2 3">CECT 8383</strain>
    </source>
</reference>
<organism evidence="2 3">
    <name type="scientific">Thalassovita mediterranea</name>
    <dbReference type="NCBI Taxonomy" id="340021"/>
    <lineage>
        <taxon>Bacteria</taxon>
        <taxon>Pseudomonadati</taxon>
        <taxon>Pseudomonadota</taxon>
        <taxon>Alphaproteobacteria</taxon>
        <taxon>Rhodobacterales</taxon>
        <taxon>Roseobacteraceae</taxon>
        <taxon>Thalassovita</taxon>
    </lineage>
</organism>
<dbReference type="GO" id="GO:0005886">
    <property type="term" value="C:plasma membrane"/>
    <property type="evidence" value="ECO:0007669"/>
    <property type="project" value="TreeGrafter"/>
</dbReference>
<dbReference type="GO" id="GO:0090313">
    <property type="term" value="P:regulation of protein targeting to membrane"/>
    <property type="evidence" value="ECO:0007669"/>
    <property type="project" value="TreeGrafter"/>
</dbReference>
<dbReference type="PANTHER" id="PTHR30441:SF4">
    <property type="entry name" value="PROTEIN ASMA"/>
    <property type="match status" value="1"/>
</dbReference>
<gene>
    <name evidence="2" type="ORF">TM5383_00154</name>
</gene>
<dbReference type="STRING" id="340021.TM5383_00154"/>
<dbReference type="Proteomes" id="UP000051681">
    <property type="component" value="Unassembled WGS sequence"/>
</dbReference>
<name>A0A0P1GZI4_9RHOB</name>
<sequence length="649" mass="67576">MRWLVRVVVVLALLVVVALASLLLLPGERIARVALDQIEVQTGRKVTLSGEVQLSYYPILGARTGAVEIANADWSDNGPLLRAEALKIGVDLAALIAGDIKITGLEVLSPTVLMERHADGRANWEIGVDGVSASGQGTPAQTSDNALALSLDRALVNDGQLRYLDHATGSDLTISDLSLDLSWPVYRGAAGFALTARPAGMQVISVSGDIADLAALIEGGVTNLNATAELSGATAAFDGVLGVPAQAQGSIALKTEDTSATLAALGVNGVVLPRGVGRQVTLAGNVTLTQAMQLSLRDMVLQLDQNRINGALDVDLAQTRPFVTARLQGGPLDLTGLADGTGSGDDKSAASSDGWSKAAIDASALGLVNADLTLKAPSIALPNLSFQALDLRAGIDRSRAVVTLNALQGYGGNFAGQVVANNRNGLSVGGDLSVSGVEMQSLLGDLVGVTRFTGAADARLSYLGVGQSVHQIMNSLSGEGAINMGRGTIEGVDLDSLMRQGLATGGTTVFDRLSASFTMKDGDLNNPDLLLELPLITARGEGRVGLGKRDIDYLFTPQLGSLEDQGGLAIPVRIKGPWSSPKVWPDLERAVDLNLQEEKKKAEAKAKAKLEDKVKKELGITQEEGQSLEDAAKQKLEDEILKGLGGLFK</sequence>
<dbReference type="EMBL" id="CYSF01000001">
    <property type="protein sequence ID" value="CUH82972.1"/>
    <property type="molecule type" value="Genomic_DNA"/>
</dbReference>
<dbReference type="InterPro" id="IPR052894">
    <property type="entry name" value="AsmA-related"/>
</dbReference>
<accession>A0A0P1GZI4</accession>
<protein>
    <submittedName>
        <fullName evidence="2">Putative assembly protein</fullName>
    </submittedName>
</protein>
<keyword evidence="3" id="KW-1185">Reference proteome</keyword>
<evidence type="ECO:0000313" key="2">
    <source>
        <dbReference type="EMBL" id="CUH82972.1"/>
    </source>
</evidence>
<dbReference type="OrthoDB" id="5439561at2"/>
<evidence type="ECO:0000313" key="3">
    <source>
        <dbReference type="Proteomes" id="UP000051681"/>
    </source>
</evidence>
<proteinExistence type="predicted"/>
<feature type="domain" description="AsmA" evidence="1">
    <location>
        <begin position="296"/>
        <end position="528"/>
    </location>
</feature>
<dbReference type="PANTHER" id="PTHR30441">
    <property type="entry name" value="DUF748 DOMAIN-CONTAINING PROTEIN"/>
    <property type="match status" value="1"/>
</dbReference>
<dbReference type="AlphaFoldDB" id="A0A0P1GZI4"/>
<dbReference type="InterPro" id="IPR007844">
    <property type="entry name" value="AsmA"/>
</dbReference>
<feature type="domain" description="AsmA" evidence="1">
    <location>
        <begin position="5"/>
        <end position="179"/>
    </location>
</feature>
<evidence type="ECO:0000259" key="1">
    <source>
        <dbReference type="Pfam" id="PF05170"/>
    </source>
</evidence>
<dbReference type="Pfam" id="PF05170">
    <property type="entry name" value="AsmA"/>
    <property type="match status" value="2"/>
</dbReference>